<gene>
    <name evidence="6" type="ORF">C1SCF055_LOCUS661</name>
</gene>
<reference evidence="6" key="1">
    <citation type="submission" date="2022-10" db="EMBL/GenBank/DDBJ databases">
        <authorList>
            <person name="Chen Y."/>
            <person name="Dougan E. K."/>
            <person name="Chan C."/>
            <person name="Rhodes N."/>
            <person name="Thang M."/>
        </authorList>
    </citation>
    <scope>NUCLEOTIDE SEQUENCE</scope>
</reference>
<dbReference type="SUPFAM" id="SSF50978">
    <property type="entry name" value="WD40 repeat-like"/>
    <property type="match status" value="2"/>
</dbReference>
<dbReference type="InterPro" id="IPR011009">
    <property type="entry name" value="Kinase-like_dom_sf"/>
</dbReference>
<feature type="repeat" description="WD" evidence="3">
    <location>
        <begin position="657"/>
        <end position="698"/>
    </location>
</feature>
<dbReference type="GO" id="GO:0006352">
    <property type="term" value="P:DNA-templated transcription initiation"/>
    <property type="evidence" value="ECO:0007669"/>
    <property type="project" value="InterPro"/>
</dbReference>
<name>A0A9P1BID1_9DINO</name>
<dbReference type="InterPro" id="IPR013325">
    <property type="entry name" value="RNA_pol_sigma_r2"/>
</dbReference>
<evidence type="ECO:0000313" key="8">
    <source>
        <dbReference type="Proteomes" id="UP001152797"/>
    </source>
</evidence>
<dbReference type="Gene3D" id="1.10.10.10">
    <property type="entry name" value="Winged helix-like DNA-binding domain superfamily/Winged helix DNA-binding domain"/>
    <property type="match status" value="1"/>
</dbReference>
<evidence type="ECO:0000256" key="2">
    <source>
        <dbReference type="ARBA" id="ARBA00022737"/>
    </source>
</evidence>
<dbReference type="InterPro" id="IPR019775">
    <property type="entry name" value="WD40_repeat_CS"/>
</dbReference>
<accession>A0A9P1BID1</accession>
<protein>
    <submittedName>
        <fullName evidence="7">Uncharacterized WD repeat-containing protein alr3466</fullName>
    </submittedName>
</protein>
<dbReference type="Pfam" id="PF00069">
    <property type="entry name" value="Pkinase"/>
    <property type="match status" value="1"/>
</dbReference>
<dbReference type="InterPro" id="IPR013249">
    <property type="entry name" value="RNA_pol_sigma70_r4_t2"/>
</dbReference>
<dbReference type="GO" id="GO:0003677">
    <property type="term" value="F:DNA binding"/>
    <property type="evidence" value="ECO:0007669"/>
    <property type="project" value="InterPro"/>
</dbReference>
<dbReference type="InterPro" id="IPR036388">
    <property type="entry name" value="WH-like_DNA-bd_sf"/>
</dbReference>
<feature type="repeat" description="WD" evidence="3">
    <location>
        <begin position="869"/>
        <end position="902"/>
    </location>
</feature>
<dbReference type="InterPro" id="IPR020472">
    <property type="entry name" value="WD40_PAC1"/>
</dbReference>
<feature type="repeat" description="WD" evidence="3">
    <location>
        <begin position="741"/>
        <end position="782"/>
    </location>
</feature>
<organism evidence="6">
    <name type="scientific">Cladocopium goreaui</name>
    <dbReference type="NCBI Taxonomy" id="2562237"/>
    <lineage>
        <taxon>Eukaryota</taxon>
        <taxon>Sar</taxon>
        <taxon>Alveolata</taxon>
        <taxon>Dinophyceae</taxon>
        <taxon>Suessiales</taxon>
        <taxon>Symbiodiniaceae</taxon>
        <taxon>Cladocopium</taxon>
    </lineage>
</organism>
<comment type="caution">
    <text evidence="6">The sequence shown here is derived from an EMBL/GenBank/DDBJ whole genome shotgun (WGS) entry which is preliminary data.</text>
</comment>
<dbReference type="PROSITE" id="PS50294">
    <property type="entry name" value="WD_REPEATS_REGION"/>
    <property type="match status" value="6"/>
</dbReference>
<dbReference type="InterPro" id="IPR014284">
    <property type="entry name" value="RNA_pol_sigma-70_dom"/>
</dbReference>
<dbReference type="InterPro" id="IPR013324">
    <property type="entry name" value="RNA_pol_sigma_r3/r4-like"/>
</dbReference>
<dbReference type="EMBL" id="CAMXCT030000001">
    <property type="protein sequence ID" value="CAL4759383.1"/>
    <property type="molecule type" value="Genomic_DNA"/>
</dbReference>
<keyword evidence="4" id="KW-0472">Membrane</keyword>
<dbReference type="PRINTS" id="PR00320">
    <property type="entry name" value="GPROTEINBRPT"/>
</dbReference>
<evidence type="ECO:0000313" key="7">
    <source>
        <dbReference type="EMBL" id="CAL4759383.1"/>
    </source>
</evidence>
<dbReference type="InterPro" id="IPR000719">
    <property type="entry name" value="Prot_kinase_dom"/>
</dbReference>
<reference evidence="7 8" key="2">
    <citation type="submission" date="2024-05" db="EMBL/GenBank/DDBJ databases">
        <authorList>
            <person name="Chen Y."/>
            <person name="Shah S."/>
            <person name="Dougan E. K."/>
            <person name="Thang M."/>
            <person name="Chan C."/>
        </authorList>
    </citation>
    <scope>NUCLEOTIDE SEQUENCE [LARGE SCALE GENOMIC DNA]</scope>
</reference>
<dbReference type="SMART" id="SM00564">
    <property type="entry name" value="PQQ"/>
    <property type="match status" value="3"/>
</dbReference>
<dbReference type="CDD" id="cd00200">
    <property type="entry name" value="WD40"/>
    <property type="match status" value="2"/>
</dbReference>
<dbReference type="GO" id="GO:0005524">
    <property type="term" value="F:ATP binding"/>
    <property type="evidence" value="ECO:0007669"/>
    <property type="project" value="InterPro"/>
</dbReference>
<dbReference type="CDD" id="cd14014">
    <property type="entry name" value="STKc_PknB_like"/>
    <property type="match status" value="1"/>
</dbReference>
<dbReference type="Pfam" id="PF13360">
    <property type="entry name" value="PQQ_2"/>
    <property type="match status" value="1"/>
</dbReference>
<dbReference type="SUPFAM" id="SSF88659">
    <property type="entry name" value="Sigma3 and sigma4 domains of RNA polymerase sigma factors"/>
    <property type="match status" value="1"/>
</dbReference>
<feature type="repeat" description="WD" evidence="3">
    <location>
        <begin position="1168"/>
        <end position="1210"/>
    </location>
</feature>
<evidence type="ECO:0000313" key="6">
    <source>
        <dbReference type="EMBL" id="CAI3972071.1"/>
    </source>
</evidence>
<dbReference type="Gene3D" id="3.30.200.20">
    <property type="entry name" value="Phosphorylase Kinase, domain 1"/>
    <property type="match status" value="1"/>
</dbReference>
<dbReference type="InterPro" id="IPR015943">
    <property type="entry name" value="WD40/YVTN_repeat-like_dom_sf"/>
</dbReference>
<sequence>MLAAAREGTNHDVGELLEATRKYLLLIANRSLDAQLQQKIAPSDLVQETFIDAHRNFRNFSGGSEAELFAWLRQILLHKAADAGRRFRGTAKRDIRDEQALDADSSQANLQVACHDPSPSGYAIGNERERKLLDALRQLPPDYHQVIELRSLERLPFAQVANRMGRSEALYELVKRYDEVLADGSGVTSLEADRAGLSQESAAELNDLVRCMELLEGVHRERTSRISLTGQLGAIASTFPADELPDTLGRFELRGEVGRGGCGVVLRAFDPKLSREVAIKIPRPEALVSDDLRERFLREARAAGAVDHPNIVSIYEVGEEGPINFIAAAYIPGPSLAQWLSKRQAPLEIEEAAKLVLTLAQALNHAHERGVVHRDIKPGNILLQPLSTKKDSPYLRDYTPKIADFGLAKLRESTETATYTGAMIGTPSYMAPEQAAGRLAEIGPATDIYALGAILFELLTRQPPLRGESDIDTLRRIVSDDPPLVRIARPRVPRDLEAICLKCLEKRPSHRYSNAAALAEDLDSFLKGKTTVARPIGPTRRTWRWARRRPTAAALVFVSLVSLSLLIVGTWIYNARLSTALKNAETERTRAEAESLTSRQLLYSAELRLAYDAWNSLNRTRTIELLQRHIPEDGQVDLREFAWHWLWERSHAEVQTLAGHEDDVFSVEFSPDGTMLATASKDGTARIWNAVSGEVIHILNGHTTEVTCVAFSPDGTQLATGSEDQQIIVWDVSTGDQQFTLEGHQNHVLTVAFSPDGRQLASGGRDQVIRIWNLDNHKLERTLDPELGIVRCIRYSPDGQTLAACDEVGAIHLWDTSHWKHAPPLLQSDGSLFSIDFHPDGQHLVATGRDSSLYVWDISQGECVEHPENSNHESWIRDTHFSPDGTMVANANQNGFVRLWKLTQEGSTLHATEGEVIQGHPGRIWSLAWSPDNKLMATAGADTTVKLWSIANQSSASHYEHNDGWIWDIATRSNSPALITSDQSGRIRTWDIEQGKVLSSYRVPTAGKRTFLALHPDKQHAVVSGMNHPHIHYVDLEEGKLLWQRGDYPGGVNAVEISPDGELLAVASESNKLHVLDLDSGKQLQTFPHKNFVGYVAFSPDGNLIATCSRQLAMWDRNTGKQLWERRRYEADPRSVTFSPDGQVVAAAVGNRIIVLVDALTGDSLGTLQSEDGRVMSIAFSPDGKTLAVGAAMSATISLWDVRTRQEICKLRAPLTELFCIAFSPDGRRLIGAGSERDGPARPFGTGRVVEWKISPKTDSR</sequence>
<dbReference type="GO" id="GO:0005829">
    <property type="term" value="C:cytosol"/>
    <property type="evidence" value="ECO:0007669"/>
    <property type="project" value="UniProtKB-ARBA"/>
</dbReference>
<feature type="repeat" description="WD" evidence="3">
    <location>
        <begin position="825"/>
        <end position="866"/>
    </location>
</feature>
<dbReference type="PROSITE" id="PS50011">
    <property type="entry name" value="PROTEIN_KINASE_DOM"/>
    <property type="match status" value="1"/>
</dbReference>
<feature type="repeat" description="WD" evidence="3">
    <location>
        <begin position="917"/>
        <end position="958"/>
    </location>
</feature>
<dbReference type="SUPFAM" id="SSF56112">
    <property type="entry name" value="Protein kinase-like (PK-like)"/>
    <property type="match status" value="1"/>
</dbReference>
<dbReference type="SMART" id="SM00320">
    <property type="entry name" value="WD40"/>
    <property type="match status" value="13"/>
</dbReference>
<keyword evidence="4" id="KW-0812">Transmembrane</keyword>
<dbReference type="NCBIfam" id="TIGR02937">
    <property type="entry name" value="sigma70-ECF"/>
    <property type="match status" value="1"/>
</dbReference>
<proteinExistence type="predicted"/>
<dbReference type="Gene3D" id="1.10.1740.10">
    <property type="match status" value="1"/>
</dbReference>
<keyword evidence="1 3" id="KW-0853">WD repeat</keyword>
<dbReference type="Gene3D" id="2.130.10.10">
    <property type="entry name" value="YVTN repeat-like/Quinoprotein amine dehydrogenase"/>
    <property type="match status" value="4"/>
</dbReference>
<dbReference type="PROSITE" id="PS50082">
    <property type="entry name" value="WD_REPEATS_2"/>
    <property type="match status" value="8"/>
</dbReference>
<dbReference type="PANTHER" id="PTHR19879:SF9">
    <property type="entry name" value="TRANSCRIPTION INITIATION FACTOR TFIID SUBUNIT 5"/>
    <property type="match status" value="1"/>
</dbReference>
<dbReference type="Proteomes" id="UP001152797">
    <property type="component" value="Unassembled WGS sequence"/>
</dbReference>
<dbReference type="GO" id="GO:0004672">
    <property type="term" value="F:protein kinase activity"/>
    <property type="evidence" value="ECO:0007669"/>
    <property type="project" value="InterPro"/>
</dbReference>
<dbReference type="InterPro" id="IPR002372">
    <property type="entry name" value="PQQ_rpt_dom"/>
</dbReference>
<dbReference type="Pfam" id="PF00400">
    <property type="entry name" value="WD40"/>
    <property type="match status" value="8"/>
</dbReference>
<dbReference type="EMBL" id="CAMXCT010000001">
    <property type="protein sequence ID" value="CAI3972071.1"/>
    <property type="molecule type" value="Genomic_DNA"/>
</dbReference>
<dbReference type="SUPFAM" id="SSF88946">
    <property type="entry name" value="Sigma2 domain of RNA polymerase sigma factors"/>
    <property type="match status" value="1"/>
</dbReference>
<keyword evidence="8" id="KW-1185">Reference proteome</keyword>
<dbReference type="PROSITE" id="PS00108">
    <property type="entry name" value="PROTEIN_KINASE_ST"/>
    <property type="match status" value="1"/>
</dbReference>
<dbReference type="InterPro" id="IPR018391">
    <property type="entry name" value="PQQ_b-propeller_rpt"/>
</dbReference>
<dbReference type="GO" id="GO:0016987">
    <property type="term" value="F:sigma factor activity"/>
    <property type="evidence" value="ECO:0007669"/>
    <property type="project" value="InterPro"/>
</dbReference>
<evidence type="ECO:0000256" key="1">
    <source>
        <dbReference type="ARBA" id="ARBA00022574"/>
    </source>
</evidence>
<dbReference type="InterPro" id="IPR036322">
    <property type="entry name" value="WD40_repeat_dom_sf"/>
</dbReference>
<dbReference type="SMART" id="SM00220">
    <property type="entry name" value="S_TKc"/>
    <property type="match status" value="1"/>
</dbReference>
<evidence type="ECO:0000259" key="5">
    <source>
        <dbReference type="PROSITE" id="PS50011"/>
    </source>
</evidence>
<keyword evidence="4" id="KW-1133">Transmembrane helix</keyword>
<dbReference type="Pfam" id="PF08281">
    <property type="entry name" value="Sigma70_r4_2"/>
    <property type="match status" value="1"/>
</dbReference>
<dbReference type="PANTHER" id="PTHR19879">
    <property type="entry name" value="TRANSCRIPTION INITIATION FACTOR TFIID"/>
    <property type="match status" value="1"/>
</dbReference>
<dbReference type="InterPro" id="IPR008271">
    <property type="entry name" value="Ser/Thr_kinase_AS"/>
</dbReference>
<dbReference type="InterPro" id="IPR001680">
    <property type="entry name" value="WD40_rpt"/>
</dbReference>
<feature type="transmembrane region" description="Helical" evidence="4">
    <location>
        <begin position="551"/>
        <end position="573"/>
    </location>
</feature>
<evidence type="ECO:0000256" key="4">
    <source>
        <dbReference type="SAM" id="Phobius"/>
    </source>
</evidence>
<keyword evidence="2" id="KW-0677">Repeat</keyword>
<dbReference type="Gene3D" id="1.10.510.10">
    <property type="entry name" value="Transferase(Phosphotransferase) domain 1"/>
    <property type="match status" value="1"/>
</dbReference>
<dbReference type="EMBL" id="CAMXCT020000001">
    <property type="protein sequence ID" value="CAL1125446.1"/>
    <property type="molecule type" value="Genomic_DNA"/>
</dbReference>
<evidence type="ECO:0000256" key="3">
    <source>
        <dbReference type="PROSITE-ProRule" id="PRU00221"/>
    </source>
</evidence>
<dbReference type="PROSITE" id="PS00678">
    <property type="entry name" value="WD_REPEATS_1"/>
    <property type="match status" value="3"/>
</dbReference>
<feature type="domain" description="Protein kinase" evidence="5">
    <location>
        <begin position="251"/>
        <end position="526"/>
    </location>
</feature>
<feature type="repeat" description="WD" evidence="3">
    <location>
        <begin position="959"/>
        <end position="1000"/>
    </location>
</feature>
<feature type="repeat" description="WD" evidence="3">
    <location>
        <begin position="699"/>
        <end position="740"/>
    </location>
</feature>
<dbReference type="AlphaFoldDB" id="A0A9P1BID1"/>
<dbReference type="OrthoDB" id="293148at2759"/>